<reference evidence="2 3" key="1">
    <citation type="journal article" date="2024" name="Nat. Commun.">
        <title>Phylogenomics reveals the evolutionary origins of lichenization in chlorophyte algae.</title>
        <authorList>
            <person name="Puginier C."/>
            <person name="Libourel C."/>
            <person name="Otte J."/>
            <person name="Skaloud P."/>
            <person name="Haon M."/>
            <person name="Grisel S."/>
            <person name="Petersen M."/>
            <person name="Berrin J.G."/>
            <person name="Delaux P.M."/>
            <person name="Dal Grande F."/>
            <person name="Keller J."/>
        </authorList>
    </citation>
    <scope>NUCLEOTIDE SEQUENCE [LARGE SCALE GENOMIC DNA]</scope>
    <source>
        <strain evidence="2 3">SAG 216-7</strain>
    </source>
</reference>
<proteinExistence type="predicted"/>
<gene>
    <name evidence="2" type="ORF">WJX75_008911</name>
</gene>
<evidence type="ECO:0000256" key="1">
    <source>
        <dbReference type="SAM" id="SignalP"/>
    </source>
</evidence>
<accession>A0ABR2YDH7</accession>
<organism evidence="2 3">
    <name type="scientific">Coccomyxa subellipsoidea</name>
    <dbReference type="NCBI Taxonomy" id="248742"/>
    <lineage>
        <taxon>Eukaryota</taxon>
        <taxon>Viridiplantae</taxon>
        <taxon>Chlorophyta</taxon>
        <taxon>core chlorophytes</taxon>
        <taxon>Trebouxiophyceae</taxon>
        <taxon>Trebouxiophyceae incertae sedis</taxon>
        <taxon>Coccomyxaceae</taxon>
        <taxon>Coccomyxa</taxon>
    </lineage>
</organism>
<dbReference type="Proteomes" id="UP001491310">
    <property type="component" value="Unassembled WGS sequence"/>
</dbReference>
<keyword evidence="3" id="KW-1185">Reference proteome</keyword>
<sequence>MARKAQAGLVQAACLVLLCGAAVAYRIPPYHGIPKSHELPPKDIQLNYTTPVVTFNATMLDWKIPPVNETLLNLTRSHEAPHSRNTTVLAAAADSFLAKRTTIAAKPLNAPIGGASTAVTDVGMSSTAVPNTAQSYTGASSQDAINLGNYEQPPDQALCMSPDWVYEIVNGAVAIYDAKTGAMQSITAISAFFTPPTTSGTFVFDPRCVYDESTGAVFFVATTFDPNTGGLETTVNIFTAGPLTTSPQNYVGNMAYALEKAAILGSASPVPTFMIDLTNFGFTTQPAITQARRGILTPFPPLLYDPQGVFGSTYPTTDTSQEVMYFTTAVTAAVCIAAIPNAPTLLTGGTVAYVQLCRALDYQDVGSNAMVPTPGGVNIGPIDSRMQQTPFMQGTLWGALNSLVTVGGVAQFGVAYFKTQGLSFTSGVLDFTIGAYGYLGLTGIDVSNPAIAPFPTEPETAAIAVGVAGTSMALTFGYSIINTQPGVGLASTIHLVSTSGQLTNDGVDRYGDYTAAVASPDGSVWVAGMSSLPVAASNGQENWNTWITQVILPPVARCAAFVTLTATAGACTDTVTSAALTTATNNGTTSPWGTLTLDVIVSGAVPVAGSYSLAAGQSYPITLFATNAAGQSTCQTTVTVTAVPKPTALCKNANYNSPNGGPVDVTSAQLTTAIDNGSHSNGGNTITESVSPPADANGQYSLAVGASPFTLTVSNCAGTDSCSYSLPIGAHSFDLTCNVTDRCTAVIDVVDLEPLSASNISCGALPTAGVLVTSLLTVHDSFTPAATYTPSYTKANGCPFSAVASGMDCSSCRLGGSVLTNLNSNICRSASLVSASGAVTVSKGQVGRVTWTVTAQDALNSTVTGRCAVCVDHGDFGLTTLGACPRPFTATTPCNAGYL</sequence>
<evidence type="ECO:0008006" key="4">
    <source>
        <dbReference type="Google" id="ProtNLM"/>
    </source>
</evidence>
<evidence type="ECO:0000313" key="2">
    <source>
        <dbReference type="EMBL" id="KAK9902862.1"/>
    </source>
</evidence>
<protein>
    <recommendedName>
        <fullName evidence="4">HYR domain-containing protein</fullName>
    </recommendedName>
</protein>
<name>A0ABR2YDH7_9CHLO</name>
<feature type="signal peptide" evidence="1">
    <location>
        <begin position="1"/>
        <end position="24"/>
    </location>
</feature>
<keyword evidence="1" id="KW-0732">Signal</keyword>
<feature type="chain" id="PRO_5046145321" description="HYR domain-containing protein" evidence="1">
    <location>
        <begin position="25"/>
        <end position="899"/>
    </location>
</feature>
<evidence type="ECO:0000313" key="3">
    <source>
        <dbReference type="Proteomes" id="UP001491310"/>
    </source>
</evidence>
<comment type="caution">
    <text evidence="2">The sequence shown here is derived from an EMBL/GenBank/DDBJ whole genome shotgun (WGS) entry which is preliminary data.</text>
</comment>
<dbReference type="EMBL" id="JALJOT010000015">
    <property type="protein sequence ID" value="KAK9902862.1"/>
    <property type="molecule type" value="Genomic_DNA"/>
</dbReference>